<feature type="compositionally biased region" description="Low complexity" evidence="1">
    <location>
        <begin position="25"/>
        <end position="39"/>
    </location>
</feature>
<feature type="compositionally biased region" description="Basic residues" evidence="1">
    <location>
        <begin position="1"/>
        <end position="10"/>
    </location>
</feature>
<proteinExistence type="predicted"/>
<evidence type="ECO:0000313" key="3">
    <source>
        <dbReference type="Proteomes" id="UP000031443"/>
    </source>
</evidence>
<dbReference type="EMBL" id="KB540907">
    <property type="protein sequence ID" value="EMP32373.1"/>
    <property type="molecule type" value="Genomic_DNA"/>
</dbReference>
<feature type="region of interest" description="Disordered" evidence="1">
    <location>
        <begin position="1"/>
        <end position="42"/>
    </location>
</feature>
<gene>
    <name evidence="2" type="ORF">UY3_10460</name>
</gene>
<accession>M7BK42</accession>
<sequence length="94" mass="10144">MALRSSRKQQHVPSLVPTHRGSHGAPHAAPTPNTTSTAPMGPELHPVGAAWLRLHLGARGGTCCCFQELLECPMNTSDPNLDPTALRCKTLRQR</sequence>
<dbReference type="Proteomes" id="UP000031443">
    <property type="component" value="Unassembled WGS sequence"/>
</dbReference>
<reference evidence="3" key="1">
    <citation type="journal article" date="2013" name="Nat. Genet.">
        <title>The draft genomes of soft-shell turtle and green sea turtle yield insights into the development and evolution of the turtle-specific body plan.</title>
        <authorList>
            <person name="Wang Z."/>
            <person name="Pascual-Anaya J."/>
            <person name="Zadissa A."/>
            <person name="Li W."/>
            <person name="Niimura Y."/>
            <person name="Huang Z."/>
            <person name="Li C."/>
            <person name="White S."/>
            <person name="Xiong Z."/>
            <person name="Fang D."/>
            <person name="Wang B."/>
            <person name="Ming Y."/>
            <person name="Chen Y."/>
            <person name="Zheng Y."/>
            <person name="Kuraku S."/>
            <person name="Pignatelli M."/>
            <person name="Herrero J."/>
            <person name="Beal K."/>
            <person name="Nozawa M."/>
            <person name="Li Q."/>
            <person name="Wang J."/>
            <person name="Zhang H."/>
            <person name="Yu L."/>
            <person name="Shigenobu S."/>
            <person name="Wang J."/>
            <person name="Liu J."/>
            <person name="Flicek P."/>
            <person name="Searle S."/>
            <person name="Wang J."/>
            <person name="Kuratani S."/>
            <person name="Yin Y."/>
            <person name="Aken B."/>
            <person name="Zhang G."/>
            <person name="Irie N."/>
        </authorList>
    </citation>
    <scope>NUCLEOTIDE SEQUENCE [LARGE SCALE GENOMIC DNA]</scope>
</reference>
<dbReference type="AlphaFoldDB" id="M7BK42"/>
<organism evidence="2 3">
    <name type="scientific">Chelonia mydas</name>
    <name type="common">Green sea-turtle</name>
    <name type="synonym">Chelonia agassizi</name>
    <dbReference type="NCBI Taxonomy" id="8469"/>
    <lineage>
        <taxon>Eukaryota</taxon>
        <taxon>Metazoa</taxon>
        <taxon>Chordata</taxon>
        <taxon>Craniata</taxon>
        <taxon>Vertebrata</taxon>
        <taxon>Euteleostomi</taxon>
        <taxon>Archelosauria</taxon>
        <taxon>Testudinata</taxon>
        <taxon>Testudines</taxon>
        <taxon>Cryptodira</taxon>
        <taxon>Durocryptodira</taxon>
        <taxon>Americhelydia</taxon>
        <taxon>Chelonioidea</taxon>
        <taxon>Cheloniidae</taxon>
        <taxon>Chelonia</taxon>
    </lineage>
</organism>
<evidence type="ECO:0000256" key="1">
    <source>
        <dbReference type="SAM" id="MobiDB-lite"/>
    </source>
</evidence>
<protein>
    <submittedName>
        <fullName evidence="2">Uncharacterized protein</fullName>
    </submittedName>
</protein>
<name>M7BK42_CHEMY</name>
<evidence type="ECO:0000313" key="2">
    <source>
        <dbReference type="EMBL" id="EMP32373.1"/>
    </source>
</evidence>
<keyword evidence="3" id="KW-1185">Reference proteome</keyword>